<evidence type="ECO:0000259" key="3">
    <source>
        <dbReference type="Pfam" id="PF07992"/>
    </source>
</evidence>
<name>A8I8N1_AZOC5</name>
<keyword evidence="6" id="KW-1185">Reference proteome</keyword>
<dbReference type="CDD" id="cd19946">
    <property type="entry name" value="GlpA-like_Fer2_BFD-like"/>
    <property type="match status" value="1"/>
</dbReference>
<dbReference type="InterPro" id="IPR036188">
    <property type="entry name" value="FAD/NAD-bd_sf"/>
</dbReference>
<feature type="compositionally biased region" description="Basic and acidic residues" evidence="2">
    <location>
        <begin position="57"/>
        <end position="69"/>
    </location>
</feature>
<reference evidence="5 6" key="6">
    <citation type="journal article" date="2011" name="Appl. Environ. Microbiol.">
        <title>Involvement of the azorhizobial chromosome partition gene (parA) in the onset of bacteroid differentiation during Sesbania rostrata stem nodule development.</title>
        <authorList>
            <person name="Liu CT."/>
            <person name="Lee KB."/>
            <person name="Wang YS."/>
            <person name="Peng MH."/>
            <person name="Lee KT."/>
            <person name="Suzuki S."/>
            <person name="Suzuki T."/>
            <person name="Oyaizu H."/>
        </authorList>
    </citation>
    <scope>NUCLEOTIDE SEQUENCE [LARGE SCALE GENOMIC DNA]</scope>
    <source>
        <strain evidence="6">ATCC 43989 / DSM 5975 / JCM 20966 / LMG 6465 / NBRC 14845 / NCIMB 13405 / ORS 571</strain>
    </source>
</reference>
<dbReference type="STRING" id="438753.AZC_2683"/>
<dbReference type="GO" id="GO:0016491">
    <property type="term" value="F:oxidoreductase activity"/>
    <property type="evidence" value="ECO:0007669"/>
    <property type="project" value="UniProtKB-KW"/>
</dbReference>
<dbReference type="Gene3D" id="3.50.50.60">
    <property type="entry name" value="FAD/NAD(P)-binding domain"/>
    <property type="match status" value="2"/>
</dbReference>
<reference evidence="5 6" key="3">
    <citation type="journal article" date="2008" name="BMC Genomics">
        <title>The genome of the versatile nitrogen fixer Azorhizobium caulinodans ORS571.</title>
        <authorList>
            <person name="Lee KB."/>
            <person name="Backer P.D."/>
            <person name="Aono T."/>
            <person name="Liu CT."/>
            <person name="Suzuki S."/>
            <person name="Suzuki T."/>
            <person name="Kaneko T."/>
            <person name="Yamada M."/>
            <person name="Tabata S."/>
            <person name="Kupfer D.M."/>
            <person name="Najar F.Z."/>
            <person name="Wiley G.B."/>
            <person name="Roe B."/>
            <person name="Binnewies T.T."/>
            <person name="Ussery D.W."/>
            <person name="D'Haeze W."/>
            <person name="Herder J.D."/>
            <person name="Gevers D."/>
            <person name="Vereecke D."/>
            <person name="Holsters M."/>
            <person name="Oyaizu H."/>
        </authorList>
    </citation>
    <scope>NUCLEOTIDE SEQUENCE [LARGE SCALE GENOMIC DNA]</scope>
    <source>
        <strain evidence="6">ATCC 43989 / DSM 5975 / JCM 20966 / LMG 6465 / NBRC 14845 / NCIMB 13405 / ORS 571</strain>
    </source>
</reference>
<dbReference type="SUPFAM" id="SSF51905">
    <property type="entry name" value="FAD/NAD(P)-binding domain"/>
    <property type="match status" value="1"/>
</dbReference>
<dbReference type="AlphaFoldDB" id="A8I8N1"/>
<feature type="region of interest" description="Disordered" evidence="2">
    <location>
        <begin position="29"/>
        <end position="103"/>
    </location>
</feature>
<accession>A8I8N1</accession>
<dbReference type="InterPro" id="IPR041117">
    <property type="entry name" value="SoxA_A3"/>
</dbReference>
<dbReference type="InterPro" id="IPR023753">
    <property type="entry name" value="FAD/NAD-binding_dom"/>
</dbReference>
<dbReference type="PRINTS" id="PR00368">
    <property type="entry name" value="FADPNR"/>
</dbReference>
<reference evidence="5 6" key="1">
    <citation type="journal article" date="2007" name="Appl. Environ. Microbiol.">
        <title>Rhizobial factors required for stem nodule maturation and maintenance in Sesbania rostrata-Azorhizobium caulinodans ORS571 symbiosis.</title>
        <authorList>
            <person name="Suzuki S."/>
            <person name="Aono T."/>
            <person name="Lee KB."/>
            <person name="Suzuki T."/>
            <person name="Liu CT."/>
            <person name="Miwa H."/>
            <person name="Wakao S."/>
            <person name="Iki T."/>
            <person name="Oyaizu H."/>
        </authorList>
    </citation>
    <scope>NUCLEOTIDE SEQUENCE [LARGE SCALE GENOMIC DNA]</scope>
    <source>
        <strain evidence="6">ATCC 43989 / DSM 5975 / JCM 20966 / LMG 6465 / NBRC 14845 / NCIMB 13405 / ORS 571</strain>
    </source>
</reference>
<sequence>MFSNLWVPAGVACFATSRCQTVDNLYTNSLSVKSKSPPPDGIGGWERTPHDGSNTGRCERCACHGDDHRGRRGAARPRGRDADNGARPPRPSAPAPEPSCGQRARRLLPYGRVPGMRAACGWRAAPSLPDACASRHGRRAAGRAVSHDVIILGAGPAGANAALAAAESGLRVVLFDQQPEAGGQVWRAPLPGLSMPSSPELSSGDALRARLAASAVECRFGRTVWSVGGHFRVDAVGPDGNEHVEAPRLVAATGAHERVVPFPGWTLPGVIGLAAATVLLKSHGVLPGQRVVIAGCGPLLAAVAAGVLKGGGTIAAIADLAGPSDWLRALPALASQPRLLARGAGWALKIGGARVPVLFRHGVRAAEGDDALSRVSLAPVDAEGAFIAGPERVMEADALCVGHGLVPGAEVPRLFRVAQAFDRQRGGFVPKLDAEGRTSLNGLYACGDGVGLRGALVAEAAGRLAGLACAHDAGALTAATFAGVSAPAREAIGQARAFSDAMGDMMALRPAQVAAIPPETTVCRCEDVTRADIESAYADGAREMNQLKQFTRCGMGPCQGRFCGDVAAEILAAKVGSREEVGTFTARPPLRPVALADLLGSFDYSDIPIPPPAPL</sequence>
<dbReference type="InterPro" id="IPR041854">
    <property type="entry name" value="BFD-like_2Fe2S-bd_dom_sf"/>
</dbReference>
<feature type="compositionally biased region" description="Pro residues" evidence="2">
    <location>
        <begin position="88"/>
        <end position="97"/>
    </location>
</feature>
<feature type="domain" description="SoxA A3" evidence="4">
    <location>
        <begin position="522"/>
        <end position="598"/>
    </location>
</feature>
<keyword evidence="1" id="KW-0560">Oxidoreductase</keyword>
<evidence type="ECO:0000313" key="5">
    <source>
        <dbReference type="EMBL" id="BAF88681.1"/>
    </source>
</evidence>
<dbReference type="Proteomes" id="UP000000270">
    <property type="component" value="Chromosome"/>
</dbReference>
<dbReference type="KEGG" id="azc:AZC_2683"/>
<reference evidence="5 6" key="5">
    <citation type="journal article" date="2010" name="Appl. Environ. Microbiol.">
        <title>phrR-like gene praR of Azorhizobium caulinodans ORS571 is essential for symbiosis with Sesbania rostrata and is involved in expression of reb genes.</title>
        <authorList>
            <person name="Akiba N."/>
            <person name="Aono T."/>
            <person name="Toyazaki H."/>
            <person name="Sato S."/>
            <person name="Oyaizu H."/>
        </authorList>
    </citation>
    <scope>NUCLEOTIDE SEQUENCE [LARGE SCALE GENOMIC DNA]</scope>
    <source>
        <strain evidence="6">ATCC 43989 / DSM 5975 / JCM 20966 / LMG 6465 / NBRC 14845 / NCIMB 13405 / ORS 571</strain>
    </source>
</reference>
<dbReference type="Gene3D" id="1.10.10.1100">
    <property type="entry name" value="BFD-like [2Fe-2S]-binding domain"/>
    <property type="match status" value="1"/>
</dbReference>
<dbReference type="HOGENOM" id="CLU_030705_1_0_5"/>
<evidence type="ECO:0000259" key="4">
    <source>
        <dbReference type="Pfam" id="PF17806"/>
    </source>
</evidence>
<dbReference type="InterPro" id="IPR051691">
    <property type="entry name" value="Metab_Enz_Cyan_OpOx_G3PDH"/>
</dbReference>
<dbReference type="PRINTS" id="PR00469">
    <property type="entry name" value="PNDRDTASEII"/>
</dbReference>
<feature type="domain" description="FAD/NAD(P)-binding" evidence="3">
    <location>
        <begin position="147"/>
        <end position="460"/>
    </location>
</feature>
<reference evidence="5 6" key="4">
    <citation type="journal article" date="2009" name="Appl. Environ. Microbiol.">
        <title>Comparative genome-wide transcriptional profiling of Azorhizobium caulinodans ORS571 grown under free-living and symbiotic conditions.</title>
        <authorList>
            <person name="Tsukada S."/>
            <person name="Aono T."/>
            <person name="Akiba N."/>
            <person name="Lee KB."/>
            <person name="Liu CT."/>
            <person name="Toyazaki H."/>
            <person name="Oyaizu H."/>
        </authorList>
    </citation>
    <scope>NUCLEOTIDE SEQUENCE [LARGE SCALE GENOMIC DNA]</scope>
    <source>
        <strain evidence="6">ATCC 43989 / DSM 5975 / JCM 20966 / LMG 6465 / NBRC 14845 / NCIMB 13405 / ORS 571</strain>
    </source>
</reference>
<evidence type="ECO:0000256" key="2">
    <source>
        <dbReference type="SAM" id="MobiDB-lite"/>
    </source>
</evidence>
<proteinExistence type="predicted"/>
<dbReference type="EMBL" id="AP009384">
    <property type="protein sequence ID" value="BAF88681.1"/>
    <property type="molecule type" value="Genomic_DNA"/>
</dbReference>
<dbReference type="Pfam" id="PF07992">
    <property type="entry name" value="Pyr_redox_2"/>
    <property type="match status" value="1"/>
</dbReference>
<dbReference type="eggNOG" id="COG0446">
    <property type="taxonomic scope" value="Bacteria"/>
</dbReference>
<reference evidence="6" key="2">
    <citation type="submission" date="2007-04" db="EMBL/GenBank/DDBJ databases">
        <title>Complete genome sequence of the nitrogen-fixing bacterium Azorhizobium caulinodans ORS571.</title>
        <authorList>
            <person name="Lee K.B."/>
            <person name="Backer P.D."/>
            <person name="Aono T."/>
            <person name="Liu C.T."/>
            <person name="Suzuki S."/>
            <person name="Suzuki T."/>
            <person name="Kaneko T."/>
            <person name="Yamada M."/>
            <person name="Tabata S."/>
            <person name="Kupfer D.M."/>
            <person name="Najar F.Z."/>
            <person name="Wiley G.B."/>
            <person name="Roe B."/>
            <person name="Binnewies T."/>
            <person name="Ussery D."/>
            <person name="Vereecke D."/>
            <person name="Gevers D."/>
            <person name="Holsters M."/>
            <person name="Oyaizu H."/>
        </authorList>
    </citation>
    <scope>NUCLEOTIDE SEQUENCE [LARGE SCALE GENOMIC DNA]</scope>
    <source>
        <strain evidence="6">ATCC 43989 / DSM 5975 / JCM 20966 / LMG 6465 / NBRC 14845 / NCIMB 13405 / ORS 571</strain>
    </source>
</reference>
<evidence type="ECO:0000256" key="1">
    <source>
        <dbReference type="ARBA" id="ARBA00023002"/>
    </source>
</evidence>
<dbReference type="PANTHER" id="PTHR42949:SF3">
    <property type="entry name" value="ANAEROBIC GLYCEROL-3-PHOSPHATE DEHYDROGENASE SUBUNIT B"/>
    <property type="match status" value="1"/>
</dbReference>
<gene>
    <name evidence="5" type="ordered locus">AZC_2683</name>
</gene>
<dbReference type="Pfam" id="PF17806">
    <property type="entry name" value="SO_alpha_A3"/>
    <property type="match status" value="1"/>
</dbReference>
<evidence type="ECO:0000313" key="6">
    <source>
        <dbReference type="Proteomes" id="UP000000270"/>
    </source>
</evidence>
<organism evidence="5 6">
    <name type="scientific">Azorhizobium caulinodans (strain ATCC 43989 / DSM 5975 / JCM 20966 / LMG 6465 / NBRC 14845 / NCIMB 13405 / ORS 571)</name>
    <dbReference type="NCBI Taxonomy" id="438753"/>
    <lineage>
        <taxon>Bacteria</taxon>
        <taxon>Pseudomonadati</taxon>
        <taxon>Pseudomonadota</taxon>
        <taxon>Alphaproteobacteria</taxon>
        <taxon>Hyphomicrobiales</taxon>
        <taxon>Xanthobacteraceae</taxon>
        <taxon>Azorhizobium</taxon>
    </lineage>
</organism>
<dbReference type="PANTHER" id="PTHR42949">
    <property type="entry name" value="ANAEROBIC GLYCEROL-3-PHOSPHATE DEHYDROGENASE SUBUNIT B"/>
    <property type="match status" value="1"/>
</dbReference>
<protein>
    <submittedName>
        <fullName evidence="5">FAD-dependent pyridine nucleotide-disulphide oxidoreductase</fullName>
    </submittedName>
</protein>